<feature type="domain" description="Phosphoribosyltransferase" evidence="12">
    <location>
        <begin position="36"/>
        <end position="146"/>
    </location>
</feature>
<dbReference type="InterPro" id="IPR005764">
    <property type="entry name" value="Ade_phspho_trans"/>
</dbReference>
<comment type="similarity">
    <text evidence="5 11">Belongs to the purine/pyrimidine phosphoribosyltransferase family.</text>
</comment>
<evidence type="ECO:0000256" key="5">
    <source>
        <dbReference type="ARBA" id="ARBA00008391"/>
    </source>
</evidence>
<dbReference type="InterPro" id="IPR050054">
    <property type="entry name" value="UPRTase/APRTase"/>
</dbReference>
<comment type="caution">
    <text evidence="13">The sequence shown here is derived from an EMBL/GenBank/DDBJ whole genome shotgun (WGS) entry which is preliminary data.</text>
</comment>
<dbReference type="GO" id="GO:0006166">
    <property type="term" value="P:purine ribonucleoside salvage"/>
    <property type="evidence" value="ECO:0007669"/>
    <property type="project" value="UniProtKB-UniRule"/>
</dbReference>
<dbReference type="GO" id="GO:0005737">
    <property type="term" value="C:cytoplasm"/>
    <property type="evidence" value="ECO:0007669"/>
    <property type="project" value="UniProtKB-SubCell"/>
</dbReference>
<gene>
    <name evidence="11" type="primary">apt</name>
    <name evidence="13" type="ORF">JKA74_12955</name>
</gene>
<dbReference type="HAMAP" id="MF_00004">
    <property type="entry name" value="Aden_phosphoribosyltr"/>
    <property type="match status" value="1"/>
</dbReference>
<dbReference type="GO" id="GO:0002055">
    <property type="term" value="F:adenine binding"/>
    <property type="evidence" value="ECO:0007669"/>
    <property type="project" value="TreeGrafter"/>
</dbReference>
<evidence type="ECO:0000256" key="11">
    <source>
        <dbReference type="HAMAP-Rule" id="MF_00004"/>
    </source>
</evidence>
<dbReference type="Proteomes" id="UP000611723">
    <property type="component" value="Unassembled WGS sequence"/>
</dbReference>
<evidence type="ECO:0000256" key="8">
    <source>
        <dbReference type="ARBA" id="ARBA00022676"/>
    </source>
</evidence>
<reference evidence="13" key="1">
    <citation type="submission" date="2021-01" db="EMBL/GenBank/DDBJ databases">
        <title>Marivirga aurantiaca sp. nov., isolated from intertidal surface sediments.</title>
        <authorList>
            <person name="Zhang M."/>
        </authorList>
    </citation>
    <scope>NUCLEOTIDE SEQUENCE</scope>
    <source>
        <strain evidence="13">S37H4</strain>
    </source>
</reference>
<dbReference type="GO" id="GO:0044209">
    <property type="term" value="P:AMP salvage"/>
    <property type="evidence" value="ECO:0007669"/>
    <property type="project" value="UniProtKB-UniRule"/>
</dbReference>
<evidence type="ECO:0000256" key="7">
    <source>
        <dbReference type="ARBA" id="ARBA00022490"/>
    </source>
</evidence>
<dbReference type="InterPro" id="IPR029057">
    <property type="entry name" value="PRTase-like"/>
</dbReference>
<dbReference type="Gene3D" id="3.40.50.2020">
    <property type="match status" value="1"/>
</dbReference>
<evidence type="ECO:0000256" key="9">
    <source>
        <dbReference type="ARBA" id="ARBA00022679"/>
    </source>
</evidence>
<dbReference type="NCBIfam" id="NF002634">
    <property type="entry name" value="PRK02304.1-3"/>
    <property type="match status" value="1"/>
</dbReference>
<dbReference type="SUPFAM" id="SSF53271">
    <property type="entry name" value="PRTase-like"/>
    <property type="match status" value="1"/>
</dbReference>
<dbReference type="NCBIfam" id="TIGR01090">
    <property type="entry name" value="apt"/>
    <property type="match status" value="1"/>
</dbReference>
<keyword evidence="10 11" id="KW-0660">Purine salvage</keyword>
<evidence type="ECO:0000256" key="3">
    <source>
        <dbReference type="ARBA" id="ARBA00004496"/>
    </source>
</evidence>
<evidence type="ECO:0000256" key="1">
    <source>
        <dbReference type="ARBA" id="ARBA00000868"/>
    </source>
</evidence>
<dbReference type="EMBL" id="JAEQBW010000005">
    <property type="protein sequence ID" value="MBK6265945.1"/>
    <property type="molecule type" value="Genomic_DNA"/>
</dbReference>
<evidence type="ECO:0000259" key="12">
    <source>
        <dbReference type="Pfam" id="PF00156"/>
    </source>
</evidence>
<evidence type="ECO:0000313" key="14">
    <source>
        <dbReference type="Proteomes" id="UP000611723"/>
    </source>
</evidence>
<evidence type="ECO:0000256" key="4">
    <source>
        <dbReference type="ARBA" id="ARBA00004659"/>
    </source>
</evidence>
<protein>
    <recommendedName>
        <fullName evidence="6 11">Adenine phosphoribosyltransferase</fullName>
        <shortName evidence="11">APRT</shortName>
        <ecNumber evidence="6 11">2.4.2.7</ecNumber>
    </recommendedName>
</protein>
<proteinExistence type="inferred from homology"/>
<evidence type="ECO:0000256" key="10">
    <source>
        <dbReference type="ARBA" id="ARBA00022726"/>
    </source>
</evidence>
<organism evidence="13 14">
    <name type="scientific">Marivirga aurantiaca</name>
    <dbReference type="NCBI Taxonomy" id="2802615"/>
    <lineage>
        <taxon>Bacteria</taxon>
        <taxon>Pseudomonadati</taxon>
        <taxon>Bacteroidota</taxon>
        <taxon>Cytophagia</taxon>
        <taxon>Cytophagales</taxon>
        <taxon>Marivirgaceae</taxon>
        <taxon>Marivirga</taxon>
    </lineage>
</organism>
<evidence type="ECO:0000313" key="13">
    <source>
        <dbReference type="EMBL" id="MBK6265945.1"/>
    </source>
</evidence>
<dbReference type="InterPro" id="IPR000836">
    <property type="entry name" value="PRTase_dom"/>
</dbReference>
<evidence type="ECO:0000256" key="2">
    <source>
        <dbReference type="ARBA" id="ARBA00003968"/>
    </source>
</evidence>
<comment type="pathway">
    <text evidence="4 11">Purine metabolism; AMP biosynthesis via salvage pathway; AMP from adenine: step 1/1.</text>
</comment>
<dbReference type="PANTHER" id="PTHR32315:SF3">
    <property type="entry name" value="ADENINE PHOSPHORIBOSYLTRANSFERASE"/>
    <property type="match status" value="1"/>
</dbReference>
<dbReference type="CDD" id="cd06223">
    <property type="entry name" value="PRTases_typeI"/>
    <property type="match status" value="1"/>
</dbReference>
<dbReference type="AlphaFoldDB" id="A0A935C9A8"/>
<dbReference type="EC" id="2.4.2.7" evidence="6 11"/>
<comment type="subcellular location">
    <subcellularLocation>
        <location evidence="3 11">Cytoplasm</location>
    </subcellularLocation>
</comment>
<comment type="catalytic activity">
    <reaction evidence="1 11">
        <text>AMP + diphosphate = 5-phospho-alpha-D-ribose 1-diphosphate + adenine</text>
        <dbReference type="Rhea" id="RHEA:16609"/>
        <dbReference type="ChEBI" id="CHEBI:16708"/>
        <dbReference type="ChEBI" id="CHEBI:33019"/>
        <dbReference type="ChEBI" id="CHEBI:58017"/>
        <dbReference type="ChEBI" id="CHEBI:456215"/>
        <dbReference type="EC" id="2.4.2.7"/>
    </reaction>
</comment>
<keyword evidence="8 11" id="KW-0328">Glycosyltransferase</keyword>
<name>A0A935C9A8_9BACT</name>
<evidence type="ECO:0000256" key="6">
    <source>
        <dbReference type="ARBA" id="ARBA00011893"/>
    </source>
</evidence>
<keyword evidence="14" id="KW-1185">Reference proteome</keyword>
<accession>A0A935C9A8</accession>
<sequence length="176" mass="19593">MTTTEKLNQTIRDIPDFPKPGIIFKDITPVLADPKLVSELVDWFVDKAKEDKIDVIVGVESRGFLFGMLIADRMGIPFVPVRKEGKLPHKTVKYAYELEYGNATMEIHADALKPGQRVMIHDDLLATGGTAEAAAVLVEKLGAKACNFTFLIELSFLEGRKKLNSYNESVYSIVSF</sequence>
<dbReference type="RefSeq" id="WP_201431617.1">
    <property type="nucleotide sequence ID" value="NZ_JAEQBW010000005.1"/>
</dbReference>
<dbReference type="NCBIfam" id="NF002636">
    <property type="entry name" value="PRK02304.1-5"/>
    <property type="match status" value="1"/>
</dbReference>
<keyword evidence="9 11" id="KW-0808">Transferase</keyword>
<dbReference type="GO" id="GO:0006168">
    <property type="term" value="P:adenine salvage"/>
    <property type="evidence" value="ECO:0007669"/>
    <property type="project" value="InterPro"/>
</dbReference>
<dbReference type="GO" id="GO:0003999">
    <property type="term" value="F:adenine phosphoribosyltransferase activity"/>
    <property type="evidence" value="ECO:0007669"/>
    <property type="project" value="UniProtKB-UniRule"/>
</dbReference>
<dbReference type="Pfam" id="PF00156">
    <property type="entry name" value="Pribosyltran"/>
    <property type="match status" value="1"/>
</dbReference>
<comment type="function">
    <text evidence="2 11">Catalyzes a salvage reaction resulting in the formation of AMP, that is energically less costly than de novo synthesis.</text>
</comment>
<dbReference type="PANTHER" id="PTHR32315">
    <property type="entry name" value="ADENINE PHOSPHORIBOSYLTRANSFERASE"/>
    <property type="match status" value="1"/>
</dbReference>
<dbReference type="GO" id="GO:0016208">
    <property type="term" value="F:AMP binding"/>
    <property type="evidence" value="ECO:0007669"/>
    <property type="project" value="TreeGrafter"/>
</dbReference>
<dbReference type="FunFam" id="3.40.50.2020:FF:000021">
    <property type="entry name" value="Adenine phosphoribosyltransferase"/>
    <property type="match status" value="1"/>
</dbReference>
<comment type="subunit">
    <text evidence="11">Homodimer.</text>
</comment>
<keyword evidence="7 11" id="KW-0963">Cytoplasm</keyword>